<feature type="transmembrane region" description="Helical" evidence="1">
    <location>
        <begin position="26"/>
        <end position="45"/>
    </location>
</feature>
<dbReference type="Proteomes" id="UP001342826">
    <property type="component" value="Unassembled WGS sequence"/>
</dbReference>
<keyword evidence="1" id="KW-0472">Membrane</keyword>
<evidence type="ECO:0000313" key="2">
    <source>
        <dbReference type="EMBL" id="MED4403622.1"/>
    </source>
</evidence>
<evidence type="ECO:0000256" key="1">
    <source>
        <dbReference type="SAM" id="Phobius"/>
    </source>
</evidence>
<proteinExistence type="predicted"/>
<dbReference type="RefSeq" id="WP_082800028.1">
    <property type="nucleotide sequence ID" value="NZ_JARTFQ010000006.1"/>
</dbReference>
<dbReference type="GeneID" id="301142217"/>
<reference evidence="2 3" key="1">
    <citation type="submission" date="2023-03" db="EMBL/GenBank/DDBJ databases">
        <title>Bacillus Genome Sequencing.</title>
        <authorList>
            <person name="Dunlap C."/>
        </authorList>
    </citation>
    <scope>NUCLEOTIDE SEQUENCE [LARGE SCALE GENOMIC DNA]</scope>
    <source>
        <strain evidence="2 3">NRS-1717</strain>
    </source>
</reference>
<dbReference type="Pfam" id="PF10710">
    <property type="entry name" value="DUF2512"/>
    <property type="match status" value="1"/>
</dbReference>
<name>A0ABU6P4N5_9BACI</name>
<gene>
    <name evidence="2" type="ORF">P9271_20130</name>
</gene>
<accession>A0ABU6P4N5</accession>
<feature type="transmembrane region" description="Helical" evidence="1">
    <location>
        <begin position="84"/>
        <end position="106"/>
    </location>
</feature>
<comment type="caution">
    <text evidence="2">The sequence shown here is derived from an EMBL/GenBank/DDBJ whole genome shotgun (WGS) entry which is preliminary data.</text>
</comment>
<dbReference type="EMBL" id="JARTFS010000018">
    <property type="protein sequence ID" value="MED4403622.1"/>
    <property type="molecule type" value="Genomic_DNA"/>
</dbReference>
<sequence>MTILIIKFITAVIAFAVGLDLFFDATITDILSFSLFVTIVSYIIGDKIILPRLGNRNAVVADFLFTYLSVWIIGSVLFDNYLQIAWGSIISAVIIGAAEVFVHLFLQRTIPNKPETEMHRQREGNFNLAYGTEFSEEQNPFPLDEHKK</sequence>
<organism evidence="2 3">
    <name type="scientific">Metabacillus fastidiosus</name>
    <dbReference type="NCBI Taxonomy" id="1458"/>
    <lineage>
        <taxon>Bacteria</taxon>
        <taxon>Bacillati</taxon>
        <taxon>Bacillota</taxon>
        <taxon>Bacilli</taxon>
        <taxon>Bacillales</taxon>
        <taxon>Bacillaceae</taxon>
        <taxon>Metabacillus</taxon>
    </lineage>
</organism>
<dbReference type="InterPro" id="IPR019649">
    <property type="entry name" value="DUF2512"/>
</dbReference>
<evidence type="ECO:0000313" key="3">
    <source>
        <dbReference type="Proteomes" id="UP001342826"/>
    </source>
</evidence>
<feature type="transmembrane region" description="Helical" evidence="1">
    <location>
        <begin position="57"/>
        <end position="78"/>
    </location>
</feature>
<keyword evidence="3" id="KW-1185">Reference proteome</keyword>
<protein>
    <submittedName>
        <fullName evidence="2">YndM family protein</fullName>
    </submittedName>
</protein>
<keyword evidence="1" id="KW-1133">Transmembrane helix</keyword>
<keyword evidence="1" id="KW-0812">Transmembrane</keyword>